<dbReference type="Gene3D" id="3.20.20.30">
    <property type="entry name" value="Luciferase-like domain"/>
    <property type="match status" value="1"/>
</dbReference>
<dbReference type="NCBIfam" id="TIGR03571">
    <property type="entry name" value="lucif_BA3436"/>
    <property type="match status" value="1"/>
</dbReference>
<evidence type="ECO:0000259" key="5">
    <source>
        <dbReference type="Pfam" id="PF00296"/>
    </source>
</evidence>
<protein>
    <submittedName>
        <fullName evidence="6">TIGR03571 family LLM class oxidoreductase</fullName>
        <ecNumber evidence="6">1.-.-.-</ecNumber>
    </submittedName>
</protein>
<dbReference type="PANTHER" id="PTHR30011">
    <property type="entry name" value="ALKANESULFONATE MONOOXYGENASE-RELATED"/>
    <property type="match status" value="1"/>
</dbReference>
<dbReference type="PANTHER" id="PTHR30011:SF16">
    <property type="entry name" value="C2H2 FINGER DOMAIN TRANSCRIPTION FACTOR (EUROFUNG)-RELATED"/>
    <property type="match status" value="1"/>
</dbReference>
<dbReference type="Pfam" id="PF00296">
    <property type="entry name" value="Bac_luciferase"/>
    <property type="match status" value="1"/>
</dbReference>
<keyword evidence="2" id="KW-0288">FMN</keyword>
<gene>
    <name evidence="6" type="ORF">KUV26_18875</name>
</gene>
<feature type="domain" description="Luciferase-like" evidence="5">
    <location>
        <begin position="40"/>
        <end position="225"/>
    </location>
</feature>
<dbReference type="InterPro" id="IPR011251">
    <property type="entry name" value="Luciferase-like_dom"/>
</dbReference>
<evidence type="ECO:0000313" key="7">
    <source>
        <dbReference type="Proteomes" id="UP000766629"/>
    </source>
</evidence>
<dbReference type="SUPFAM" id="SSF51679">
    <property type="entry name" value="Bacterial luciferase-like"/>
    <property type="match status" value="1"/>
</dbReference>
<dbReference type="InterPro" id="IPR020020">
    <property type="entry name" value="Luciferase-type_oxidoreductase"/>
</dbReference>
<dbReference type="InterPro" id="IPR051260">
    <property type="entry name" value="Diverse_substr_monoxygenases"/>
</dbReference>
<dbReference type="GO" id="GO:0016491">
    <property type="term" value="F:oxidoreductase activity"/>
    <property type="evidence" value="ECO:0007669"/>
    <property type="project" value="UniProtKB-KW"/>
</dbReference>
<keyword evidence="4" id="KW-0503">Monooxygenase</keyword>
<proteinExistence type="predicted"/>
<evidence type="ECO:0000313" key="6">
    <source>
        <dbReference type="EMBL" id="MBY6141509.1"/>
    </source>
</evidence>
<sequence length="327" mass="35024">MKPKTSLDLIRKPDRLTLGIELPLDNDWSPQGIRRREASGRPSGVPDLSAQAELLRRVDELGFAAIWARDVPVFDSVGMGDAGSVYDVFALLGFLAGITRNVALGTAAVVLPIRHPMMTAKAAASIDALSGGRLILGVASGDRPVEYPLLGLDFEARGEDFRKAADYLRAAWQPGGLPFDGGRIREYDLLPRPEQRTIPVVAAGQARQSDGWLAANMDGRFVYPGGVGRMTAQTAAWHDATQGRGAFISAFHLDLLADAGAPNEPVRFGGRMGRKALISLFRRYAAAGVDHIAVNLRQSARPLPEVLDELASEVLPALDNSKAAQAA</sequence>
<keyword evidence="7" id="KW-1185">Reference proteome</keyword>
<evidence type="ECO:0000256" key="4">
    <source>
        <dbReference type="ARBA" id="ARBA00023033"/>
    </source>
</evidence>
<comment type="caution">
    <text evidence="6">The sequence shown here is derived from an EMBL/GenBank/DDBJ whole genome shotgun (WGS) entry which is preliminary data.</text>
</comment>
<organism evidence="6 7">
    <name type="scientific">Leisingera daeponensis</name>
    <dbReference type="NCBI Taxonomy" id="405746"/>
    <lineage>
        <taxon>Bacteria</taxon>
        <taxon>Pseudomonadati</taxon>
        <taxon>Pseudomonadota</taxon>
        <taxon>Alphaproteobacteria</taxon>
        <taxon>Rhodobacterales</taxon>
        <taxon>Roseobacteraceae</taxon>
        <taxon>Leisingera</taxon>
    </lineage>
</organism>
<evidence type="ECO:0000256" key="2">
    <source>
        <dbReference type="ARBA" id="ARBA00022643"/>
    </source>
</evidence>
<dbReference type="EMBL" id="JAHVJA010000011">
    <property type="protein sequence ID" value="MBY6141509.1"/>
    <property type="molecule type" value="Genomic_DNA"/>
</dbReference>
<dbReference type="Proteomes" id="UP000766629">
    <property type="component" value="Unassembled WGS sequence"/>
</dbReference>
<dbReference type="EC" id="1.-.-.-" evidence="6"/>
<name>A0ABS7NJZ3_9RHOB</name>
<keyword evidence="3 6" id="KW-0560">Oxidoreductase</keyword>
<accession>A0ABS7NJZ3</accession>
<dbReference type="InterPro" id="IPR036661">
    <property type="entry name" value="Luciferase-like_sf"/>
</dbReference>
<evidence type="ECO:0000256" key="3">
    <source>
        <dbReference type="ARBA" id="ARBA00023002"/>
    </source>
</evidence>
<reference evidence="6 7" key="1">
    <citation type="submission" date="2021-06" db="EMBL/GenBank/DDBJ databases">
        <title>50 bacteria genomes isolated from Dapeng, Shenzhen, China.</title>
        <authorList>
            <person name="Zheng W."/>
            <person name="Yu S."/>
            <person name="Huang Y."/>
        </authorList>
    </citation>
    <scope>NUCLEOTIDE SEQUENCE [LARGE SCALE GENOMIC DNA]</scope>
    <source>
        <strain evidence="6 7">DP1N14-2</strain>
    </source>
</reference>
<evidence type="ECO:0000256" key="1">
    <source>
        <dbReference type="ARBA" id="ARBA00022630"/>
    </source>
</evidence>
<keyword evidence="1" id="KW-0285">Flavoprotein</keyword>